<proteinExistence type="predicted"/>
<sequence>MSTLTIRNLPDDVKSRLRLSAAANGHSMEEEARAILRRALTTKQASRGGLGQRIHARFAKLGGVELETPKRTERARAPRLRT</sequence>
<feature type="domain" description="Antitoxin FitA-like ribbon-helix-helix" evidence="1">
    <location>
        <begin position="3"/>
        <end position="40"/>
    </location>
</feature>
<protein>
    <submittedName>
        <fullName evidence="2">Plasmid stabilization protein</fullName>
    </submittedName>
</protein>
<dbReference type="Pfam" id="PF22513">
    <property type="entry name" value="FitA-like_RHH"/>
    <property type="match status" value="1"/>
</dbReference>
<reference evidence="2 3" key="1">
    <citation type="submission" date="2019-12" db="EMBL/GenBank/DDBJ databases">
        <authorList>
            <person name="Xu J."/>
        </authorList>
    </citation>
    <scope>NUCLEOTIDE SEQUENCE [LARGE SCALE GENOMIC DNA]</scope>
    <source>
        <strain evidence="2 3">HX-5-24</strain>
    </source>
</reference>
<keyword evidence="3" id="KW-1185">Reference proteome</keyword>
<dbReference type="InterPro" id="IPR013321">
    <property type="entry name" value="Arc_rbn_hlx_hlx"/>
</dbReference>
<dbReference type="Gene3D" id="1.10.1220.10">
    <property type="entry name" value="Met repressor-like"/>
    <property type="match status" value="1"/>
</dbReference>
<dbReference type="InterPro" id="IPR053853">
    <property type="entry name" value="FitA-like_RHH"/>
</dbReference>
<dbReference type="InterPro" id="IPR010985">
    <property type="entry name" value="Ribbon_hlx_hlx"/>
</dbReference>
<gene>
    <name evidence="2" type="ORF">GN331_12195</name>
</gene>
<dbReference type="GO" id="GO:0006355">
    <property type="term" value="P:regulation of DNA-templated transcription"/>
    <property type="evidence" value="ECO:0007669"/>
    <property type="project" value="InterPro"/>
</dbReference>
<dbReference type="RefSeq" id="WP_156642473.1">
    <property type="nucleotide sequence ID" value="NZ_WOXT01000003.1"/>
</dbReference>
<dbReference type="Proteomes" id="UP000479692">
    <property type="component" value="Unassembled WGS sequence"/>
</dbReference>
<dbReference type="AlphaFoldDB" id="A0A7C9LY78"/>
<evidence type="ECO:0000313" key="3">
    <source>
        <dbReference type="Proteomes" id="UP000479692"/>
    </source>
</evidence>
<name>A0A7C9LY78_9GAMM</name>
<evidence type="ECO:0000313" key="2">
    <source>
        <dbReference type="EMBL" id="MUV14965.1"/>
    </source>
</evidence>
<accession>A0A7C9LY78</accession>
<organism evidence="2 3">
    <name type="scientific">Noviluteimonas gilva</name>
    <dbReference type="NCBI Taxonomy" id="2682097"/>
    <lineage>
        <taxon>Bacteria</taxon>
        <taxon>Pseudomonadati</taxon>
        <taxon>Pseudomonadota</taxon>
        <taxon>Gammaproteobacteria</taxon>
        <taxon>Lysobacterales</taxon>
        <taxon>Lysobacteraceae</taxon>
        <taxon>Noviluteimonas</taxon>
    </lineage>
</organism>
<dbReference type="EMBL" id="WOXT01000003">
    <property type="protein sequence ID" value="MUV14965.1"/>
    <property type="molecule type" value="Genomic_DNA"/>
</dbReference>
<comment type="caution">
    <text evidence="2">The sequence shown here is derived from an EMBL/GenBank/DDBJ whole genome shotgun (WGS) entry which is preliminary data.</text>
</comment>
<evidence type="ECO:0000259" key="1">
    <source>
        <dbReference type="Pfam" id="PF22513"/>
    </source>
</evidence>
<dbReference type="SUPFAM" id="SSF47598">
    <property type="entry name" value="Ribbon-helix-helix"/>
    <property type="match status" value="1"/>
</dbReference>